<comment type="caution">
    <text evidence="2">The sequence shown here is derived from an EMBL/GenBank/DDBJ whole genome shotgun (WGS) entry which is preliminary data.</text>
</comment>
<dbReference type="PANTHER" id="PTHR41878:SF1">
    <property type="entry name" value="TNPR PROTEIN"/>
    <property type="match status" value="1"/>
</dbReference>
<dbReference type="STRING" id="81858.BST23_03045"/>
<dbReference type="Proteomes" id="UP000192772">
    <property type="component" value="Unassembled WGS sequence"/>
</dbReference>
<organism evidence="2 3">
    <name type="scientific">Mycolicibacterium elephantis</name>
    <dbReference type="NCBI Taxonomy" id="81858"/>
    <lineage>
        <taxon>Bacteria</taxon>
        <taxon>Bacillati</taxon>
        <taxon>Actinomycetota</taxon>
        <taxon>Actinomycetes</taxon>
        <taxon>Mycobacteriales</taxon>
        <taxon>Mycobacteriaceae</taxon>
        <taxon>Mycolicibacterium</taxon>
    </lineage>
</organism>
<dbReference type="SUPFAM" id="SSF159941">
    <property type="entry name" value="MM3350-like"/>
    <property type="match status" value="1"/>
</dbReference>
<sequence>MFGTDAFPRPELRRPPRDELAVYRVRVDLDQARPPIWRRLDLRSDVTLDVLHQVLQAAFSWLDYHLHRFSLGGGPFEPDSQVFLCPYDADNPESDDDGPRASQVRLDATLQDPGDRLHYLYDYGDNWELTLQLEQVSPARDDAPVAVLVDGERAAPPEDCGGLTDAEELAQVLDDPARFEPGEITTALRGPFFVMREAGIDARLAELVHQLEPTPLGAGLAGRVARLVSEPTTVDDADMTASLRAYRWFLDRASDGGIPLTSAGYLKPADVAAATEVVPAMGDWLGSSDREVNCSPLLHFRQTLQSLGLLRKHKGVLLLTKAGAAARRDPAVLWEHLARRLAPGDESTFEGQASLLLLAYAGSSADGDVPLDEIAAALTELDWRHADGDVVRDGVLYWLPTYLALINVSDRPRVWAHRRWISPAASALARAALRRT</sequence>
<gene>
    <name evidence="2" type="ORF">BST23_03045</name>
</gene>
<evidence type="ECO:0000313" key="3">
    <source>
        <dbReference type="Proteomes" id="UP000192772"/>
    </source>
</evidence>
<dbReference type="InterPro" id="IPR024047">
    <property type="entry name" value="MM3350-like_sf"/>
</dbReference>
<proteinExistence type="predicted"/>
<feature type="domain" description="Plasmid pRiA4b Orf3-like" evidence="1">
    <location>
        <begin position="22"/>
        <end position="190"/>
    </location>
</feature>
<dbReference type="AlphaFoldDB" id="A0A1X0DAL9"/>
<dbReference type="EMBL" id="MVHP01000002">
    <property type="protein sequence ID" value="ORA68810.1"/>
    <property type="molecule type" value="Genomic_DNA"/>
</dbReference>
<dbReference type="Gene3D" id="3.10.290.30">
    <property type="entry name" value="MM3350-like"/>
    <property type="match status" value="1"/>
</dbReference>
<protein>
    <recommendedName>
        <fullName evidence="1">Plasmid pRiA4b Orf3-like domain-containing protein</fullName>
    </recommendedName>
</protein>
<dbReference type="RefSeq" id="WP_234811371.1">
    <property type="nucleotide sequence ID" value="NZ_MVHP01000002.1"/>
</dbReference>
<evidence type="ECO:0000313" key="2">
    <source>
        <dbReference type="EMBL" id="ORA68810.1"/>
    </source>
</evidence>
<dbReference type="PANTHER" id="PTHR41878">
    <property type="entry name" value="LEXA REPRESSOR-RELATED"/>
    <property type="match status" value="1"/>
</dbReference>
<accession>A0A1X0DAL9</accession>
<evidence type="ECO:0000259" key="1">
    <source>
        <dbReference type="Pfam" id="PF07929"/>
    </source>
</evidence>
<dbReference type="Pfam" id="PF07929">
    <property type="entry name" value="PRiA4_ORF3"/>
    <property type="match status" value="1"/>
</dbReference>
<name>A0A1X0DAL9_9MYCO</name>
<dbReference type="InterPro" id="IPR012912">
    <property type="entry name" value="Plasmid_pRiA4b_Orf3-like"/>
</dbReference>
<reference evidence="2 3" key="1">
    <citation type="submission" date="2017-02" db="EMBL/GenBank/DDBJ databases">
        <title>The new phylogeny of genus Mycobacterium.</title>
        <authorList>
            <person name="Tortoli E."/>
            <person name="Trovato A."/>
            <person name="Cirillo D.M."/>
        </authorList>
    </citation>
    <scope>NUCLEOTIDE SEQUENCE [LARGE SCALE GENOMIC DNA]</scope>
    <source>
        <strain evidence="2 3">FI-09383</strain>
    </source>
</reference>